<evidence type="ECO:0000256" key="1">
    <source>
        <dbReference type="ARBA" id="ARBA00022450"/>
    </source>
</evidence>
<evidence type="ECO:0000256" key="5">
    <source>
        <dbReference type="PROSITE-ProRule" id="PRU01363"/>
    </source>
</evidence>
<dbReference type="InterPro" id="IPR014043">
    <property type="entry name" value="Acyl_transferase_dom"/>
</dbReference>
<dbReference type="PROSITE" id="PS00606">
    <property type="entry name" value="KS3_1"/>
    <property type="match status" value="1"/>
</dbReference>
<dbReference type="GO" id="GO:0006633">
    <property type="term" value="P:fatty acid biosynthetic process"/>
    <property type="evidence" value="ECO:0007669"/>
    <property type="project" value="InterPro"/>
</dbReference>
<dbReference type="InterPro" id="IPR042104">
    <property type="entry name" value="PKS_dehydratase_sf"/>
</dbReference>
<dbReference type="GO" id="GO:0044550">
    <property type="term" value="P:secondary metabolite biosynthetic process"/>
    <property type="evidence" value="ECO:0007669"/>
    <property type="project" value="TreeGrafter"/>
</dbReference>
<dbReference type="Pfam" id="PF00109">
    <property type="entry name" value="ketoacyl-synt"/>
    <property type="match status" value="1"/>
</dbReference>
<dbReference type="Pfam" id="PF16073">
    <property type="entry name" value="SAT"/>
    <property type="match status" value="1"/>
</dbReference>
<dbReference type="Gene3D" id="1.10.1200.10">
    <property type="entry name" value="ACP-like"/>
    <property type="match status" value="1"/>
</dbReference>
<dbReference type="InterPro" id="IPR016036">
    <property type="entry name" value="Malonyl_transacylase_ACP-bd"/>
</dbReference>
<feature type="active site" description="Proton acceptor; for dehydratase activity" evidence="5">
    <location>
        <position position="1379"/>
    </location>
</feature>
<dbReference type="Pfam" id="PF02801">
    <property type="entry name" value="Ketoacyl-synt_C"/>
    <property type="match status" value="1"/>
</dbReference>
<keyword evidence="11" id="KW-1185">Reference proteome</keyword>
<dbReference type="Gene3D" id="3.30.70.3290">
    <property type="match status" value="1"/>
</dbReference>
<keyword evidence="3" id="KW-0808">Transferase</keyword>
<dbReference type="Pfam" id="PF00698">
    <property type="entry name" value="Acyl_transf_1"/>
    <property type="match status" value="1"/>
</dbReference>
<dbReference type="InterPro" id="IPR030918">
    <property type="entry name" value="PT_fungal_PKS"/>
</dbReference>
<dbReference type="InterPro" id="IPR036736">
    <property type="entry name" value="ACP-like_sf"/>
</dbReference>
<dbReference type="PROSITE" id="PS50075">
    <property type="entry name" value="CARRIER"/>
    <property type="match status" value="1"/>
</dbReference>
<dbReference type="SMART" id="SM00825">
    <property type="entry name" value="PKS_KS"/>
    <property type="match status" value="1"/>
</dbReference>
<feature type="active site" description="Proton donor; for dehydratase activity" evidence="5">
    <location>
        <position position="1576"/>
    </location>
</feature>
<dbReference type="SUPFAM" id="SSF53474">
    <property type="entry name" value="alpha/beta-Hydrolases"/>
    <property type="match status" value="1"/>
</dbReference>
<organism evidence="10 11">
    <name type="scientific">Colletotrichum trifolii</name>
    <dbReference type="NCBI Taxonomy" id="5466"/>
    <lineage>
        <taxon>Eukaryota</taxon>
        <taxon>Fungi</taxon>
        <taxon>Dikarya</taxon>
        <taxon>Ascomycota</taxon>
        <taxon>Pezizomycotina</taxon>
        <taxon>Sordariomycetes</taxon>
        <taxon>Hypocreomycetidae</taxon>
        <taxon>Glomerellales</taxon>
        <taxon>Glomerellaceae</taxon>
        <taxon>Colletotrichum</taxon>
        <taxon>Colletotrichum orbiculare species complex</taxon>
    </lineage>
</organism>
<dbReference type="InterPro" id="IPR009081">
    <property type="entry name" value="PP-bd_ACP"/>
</dbReference>
<dbReference type="STRING" id="5466.A0A4R8QQZ6"/>
<dbReference type="PANTHER" id="PTHR43775:SF40">
    <property type="entry name" value="NORSOLORINIC ACID SYNTHASE STCA"/>
    <property type="match status" value="1"/>
</dbReference>
<evidence type="ECO:0000256" key="4">
    <source>
        <dbReference type="ARBA" id="ARBA00022737"/>
    </source>
</evidence>
<evidence type="ECO:0000256" key="2">
    <source>
        <dbReference type="ARBA" id="ARBA00022553"/>
    </source>
</evidence>
<dbReference type="InterPro" id="IPR014030">
    <property type="entry name" value="Ketoacyl_synth_N"/>
</dbReference>
<evidence type="ECO:0000313" key="11">
    <source>
        <dbReference type="Proteomes" id="UP000295703"/>
    </source>
</evidence>
<feature type="region of interest" description="Disordered" evidence="6">
    <location>
        <begin position="1675"/>
        <end position="1703"/>
    </location>
</feature>
<comment type="caution">
    <text evidence="10">The sequence shown here is derived from an EMBL/GenBank/DDBJ whole genome shotgun (WGS) entry which is preliminary data.</text>
</comment>
<keyword evidence="4" id="KW-0677">Repeat</keyword>
<gene>
    <name evidence="10" type="ORF">CTRI78_v010056</name>
</gene>
<protein>
    <submittedName>
        <fullName evidence="10">Non-reducing polyketide synthase pks27</fullName>
    </submittedName>
</protein>
<sequence length="2146" mass="230503">MTVPKQVYVYVFGDQTFDSAETLRSLGQTHNDAVLADFLQRSCVVLKREIARLPAAQQLRCPRFAKIADLVSHSSSSSSSSSSSNRAGALNPCLSQALTCVAQLGLFIRQHGSGCQAYPAPEKSCLAGVCTGSLAAAAVSCAHSVSSLLEPALHAVAVAARLGALAWDVAGRINDDDDDDDDERSGSTGEFAAWSYVVAGSSPKAVAEALKQYAAETMLPVTSIPYISAIVGPTQSTVSGPPRVVTEFLASAVGRAVAPTSGLLPIAAPYHSALLYSQGDVARVLSGLPKSNLPASRVPVVSTSADCREVAGGSTFRDVLEEAVRDCLQRQMALNELPARLAQHVKLASGPVSDTRTEVFIQPVAFKGTERLAPPLRRQLPSELFSVREALHPSAGDAVPDSISGLTGGANKSPIAILAASGRFPGRADTMDAFWDILIGGVDTHEMVPPSRWNSSTHVGDTTTKKNVSGTGFGCWLHQASQFDVAFFNMSPREASQVDPAQRLALLTAAEALEQAGIVPDRTPSTQKHRVGVWFGATSNDWMETNSAQNIDTYFIPGGNRAFIPGRINYHFKFRGPSYTIDTACSSSLTAVQLACNALWRGEVDTAIVGGTNVLTNPDMTAGLDRGHFLSRTGNCKTFDDGADGYCRGEAVVTIILKRLDDAVADKDPVQACIRGIATNHNAEAESITRPHSEAQIELFESLLAETNLGIADISYVEMHGTGTQAGDAGETTSVVTTLSPLTPQGSPVRPATHPLHIGAVKSNVGHGEAAAGVTSLAKVLLMMRHSTLPPHAGIKTKVNHRLPDLPSRNTHITMEATEWPRPRNGARRVLLNNFSAAGGNTAMILEDAPVPRKTHTRDPRKHHIVAVSAKTPDSLAANLRSMIRWLDGPDTLWDTNVLPKLSYTTTSRRTHHRHRVAIPAASLDQLRSSLQKYLDWRTGDRKSVPVPPRGADVVFTFTGQGSIQAGMGADLYARFSSFRTDVQRYDHLCTQMGMPSILPVFEQTGSFGTGNGTGTGSPTLLQLSHTCYQMALCRLWRSFGVRPRAVVGHSLGEYAALYAAGVLAQADVIHLVGSRARLMEEHLSVGSHIMLVVLAPEAAVLAALPESAGHDEVQVCCRNGRHNVVLGGRTARMLEVRVLLESKGMQCHVLDTPIAFHTSQVDPILVPFFKLSSRVRVREPVVPVVSPTLSRVLRKASDFDDGYFVRHCRNPVNMLEALTVAKSEGLISDRSIAVEIGPAPVVCRMVKDVVGPRMQVFASLHQGIDTWQLLAEAMAGMYMAGVDIAWDKVHGDFPECHEVLQLPAYGWTLKEYWMQYVHDWSLRKGEPAAAAVGPARFPHSSVYRVVRDTLGSSAGADGRVVVDVDLNSRDVHSMAQGHKVYGVPLCTPSVYADISLMIGNYVTQVTGMGGDEMVTEIAEMHIQSALVANDVGREQMLRTDAKYDRKSNTVFCTFSSVDSKDRVVEQHANCKIRFSPAAAVRSDPKLAAASSDALARSKALHAQAGETGNTFRFSKTIIYKMITQLADFDPKYRGLSAVTLNNDTFEAAGMVSFKGLGDGDNDDGSAWFSNPAHLDAVSQLGGFVMNANEGVDLEKEIFVNHGWESMKLLVPRLDPDVTYYSYVKMAEGESKMWTGDVIVFDESYTLVGLVGGVTLQGVPKRLMQYIVNSANKKVSGGVPTAADQRGPTQHPPPSPTLARHADVASPAVVDAASRPAAETSNTWETALTILSEESGIDKADLAEDVALVDLGIDSLLSLVVCVRIRDELDIDLPETALFVECTTVGDVKLRICGPETASPVSLSTTLSGSDSDSLDMDLESPDLVERPSPMLDMDTRDACPTPASSIDGDSIDDLADAVILPKAAPIPPAWSMYLQGSSKRSTQTLFLFPDGCGAATSYLALPAIAPTTGLVAFNSPFIKTPSRMYDHTLQQVLDSYVAGLRNRQQNGPYHLGGWSAGGILAFAVASQLLAAGQDVASLTLIDSPPPNDGLDRLPDRFYAHCTEVGIFANEMRRGADTTTPPPDWLMPHFRASTHLLTDYRAPPLPASAARGLRVNIIWAGECAFDGVRYARMPPPDEGEVDVRGMKFLTERRENFGPGRWAELFPGADVTAGVVEGEHHFSMMRGAGAERLVELVRAGLKRASSV</sequence>
<evidence type="ECO:0000259" key="8">
    <source>
        <dbReference type="PROSITE" id="PS52004"/>
    </source>
</evidence>
<dbReference type="InterPro" id="IPR029058">
    <property type="entry name" value="AB_hydrolase_fold"/>
</dbReference>
<dbReference type="SUPFAM" id="SSF55048">
    <property type="entry name" value="Probable ACP-binding domain of malonyl-CoA ACP transacylase"/>
    <property type="match status" value="1"/>
</dbReference>
<dbReference type="Gene3D" id="3.10.129.110">
    <property type="entry name" value="Polyketide synthase dehydratase"/>
    <property type="match status" value="1"/>
</dbReference>
<dbReference type="SUPFAM" id="SSF47336">
    <property type="entry name" value="ACP-like"/>
    <property type="match status" value="1"/>
</dbReference>
<feature type="domain" description="Carrier" evidence="7">
    <location>
        <begin position="1718"/>
        <end position="1796"/>
    </location>
</feature>
<dbReference type="InterPro" id="IPR001031">
    <property type="entry name" value="Thioesterase"/>
</dbReference>
<dbReference type="PANTHER" id="PTHR43775">
    <property type="entry name" value="FATTY ACID SYNTHASE"/>
    <property type="match status" value="1"/>
</dbReference>
<dbReference type="Gene3D" id="3.40.366.10">
    <property type="entry name" value="Malonyl-Coenzyme A Acyl Carrier Protein, domain 2"/>
    <property type="match status" value="2"/>
</dbReference>
<keyword evidence="2" id="KW-0597">Phosphoprotein</keyword>
<dbReference type="Gene3D" id="3.40.50.1820">
    <property type="entry name" value="alpha/beta hydrolase"/>
    <property type="match status" value="1"/>
</dbReference>
<feature type="region of interest" description="N-terminal hotdog fold" evidence="5">
    <location>
        <begin position="1340"/>
        <end position="1480"/>
    </location>
</feature>
<evidence type="ECO:0000259" key="9">
    <source>
        <dbReference type="PROSITE" id="PS52019"/>
    </source>
</evidence>
<dbReference type="InterPro" id="IPR020841">
    <property type="entry name" value="PKS_Beta-ketoAc_synthase_dom"/>
</dbReference>
<name>A0A4R8QQZ6_COLTR</name>
<dbReference type="NCBIfam" id="TIGR04532">
    <property type="entry name" value="PT_fungal_PKS"/>
    <property type="match status" value="1"/>
</dbReference>
<keyword evidence="1" id="KW-0596">Phosphopantetheine</keyword>
<evidence type="ECO:0000256" key="6">
    <source>
        <dbReference type="SAM" id="MobiDB-lite"/>
    </source>
</evidence>
<accession>A0A4R8QQZ6</accession>
<dbReference type="InterPro" id="IPR050091">
    <property type="entry name" value="PKS_NRPS_Biosynth_Enz"/>
</dbReference>
<dbReference type="InterPro" id="IPR018201">
    <property type="entry name" value="Ketoacyl_synth_AS"/>
</dbReference>
<dbReference type="InterPro" id="IPR001227">
    <property type="entry name" value="Ac_transferase_dom_sf"/>
</dbReference>
<dbReference type="Pfam" id="PF00550">
    <property type="entry name" value="PP-binding"/>
    <property type="match status" value="1"/>
</dbReference>
<feature type="region of interest" description="C-terminal hotdog fold" evidence="5">
    <location>
        <begin position="1511"/>
        <end position="1665"/>
    </location>
</feature>
<feature type="domain" description="PKS/mFAS DH" evidence="9">
    <location>
        <begin position="1340"/>
        <end position="1665"/>
    </location>
</feature>
<dbReference type="Gene3D" id="3.40.47.10">
    <property type="match status" value="1"/>
</dbReference>
<dbReference type="InterPro" id="IPR054514">
    <property type="entry name" value="RhiE-like_linker"/>
</dbReference>
<evidence type="ECO:0000256" key="3">
    <source>
        <dbReference type="ARBA" id="ARBA00022679"/>
    </source>
</evidence>
<dbReference type="Pfam" id="PF00975">
    <property type="entry name" value="Thioesterase"/>
    <property type="match status" value="1"/>
</dbReference>
<dbReference type="SMART" id="SM00827">
    <property type="entry name" value="PKS_AT"/>
    <property type="match status" value="1"/>
</dbReference>
<feature type="domain" description="Ketosynthase family 3 (KS3)" evidence="8">
    <location>
        <begin position="412"/>
        <end position="848"/>
    </location>
</feature>
<dbReference type="PROSITE" id="PS52004">
    <property type="entry name" value="KS3_2"/>
    <property type="match status" value="1"/>
</dbReference>
<dbReference type="Proteomes" id="UP000295703">
    <property type="component" value="Unassembled WGS sequence"/>
</dbReference>
<reference evidence="10 11" key="1">
    <citation type="submission" date="2018-12" db="EMBL/GenBank/DDBJ databases">
        <title>Genome sequence and assembly of Colletotrichum trifolii.</title>
        <authorList>
            <person name="Gan P."/>
            <person name="Shirasu K."/>
        </authorList>
    </citation>
    <scope>NUCLEOTIDE SEQUENCE [LARGE SCALE GENOMIC DNA]</scope>
    <source>
        <strain evidence="10 11">543-2</strain>
    </source>
</reference>
<dbReference type="SUPFAM" id="SSF52151">
    <property type="entry name" value="FabD/lysophospholipase-like"/>
    <property type="match status" value="1"/>
</dbReference>
<evidence type="ECO:0000313" key="10">
    <source>
        <dbReference type="EMBL" id="TDZ40831.1"/>
    </source>
</evidence>
<proteinExistence type="predicted"/>
<dbReference type="InterPro" id="IPR049900">
    <property type="entry name" value="PKS_mFAS_DH"/>
</dbReference>
<dbReference type="SUPFAM" id="SSF53901">
    <property type="entry name" value="Thiolase-like"/>
    <property type="match status" value="1"/>
</dbReference>
<dbReference type="InterPro" id="IPR016035">
    <property type="entry name" value="Acyl_Trfase/lysoPLipase"/>
</dbReference>
<dbReference type="InterPro" id="IPR032088">
    <property type="entry name" value="SAT"/>
</dbReference>
<evidence type="ECO:0000259" key="7">
    <source>
        <dbReference type="PROSITE" id="PS50075"/>
    </source>
</evidence>
<dbReference type="PROSITE" id="PS52019">
    <property type="entry name" value="PKS_MFAS_DH"/>
    <property type="match status" value="1"/>
</dbReference>
<dbReference type="Pfam" id="PF22336">
    <property type="entry name" value="RhiE-like_linker"/>
    <property type="match status" value="1"/>
</dbReference>
<dbReference type="CDD" id="cd00833">
    <property type="entry name" value="PKS"/>
    <property type="match status" value="1"/>
</dbReference>
<dbReference type="InterPro" id="IPR016039">
    <property type="entry name" value="Thiolase-like"/>
</dbReference>
<dbReference type="InterPro" id="IPR014031">
    <property type="entry name" value="Ketoacyl_synth_C"/>
</dbReference>
<dbReference type="GO" id="GO:0004315">
    <property type="term" value="F:3-oxoacyl-[acyl-carrier-protein] synthase activity"/>
    <property type="evidence" value="ECO:0007669"/>
    <property type="project" value="InterPro"/>
</dbReference>
<dbReference type="EMBL" id="RYZW01000151">
    <property type="protein sequence ID" value="TDZ40831.1"/>
    <property type="molecule type" value="Genomic_DNA"/>
</dbReference>
<dbReference type="GO" id="GO:0004312">
    <property type="term" value="F:fatty acid synthase activity"/>
    <property type="evidence" value="ECO:0007669"/>
    <property type="project" value="TreeGrafter"/>
</dbReference>